<evidence type="ECO:0000256" key="1">
    <source>
        <dbReference type="SAM" id="MobiDB-lite"/>
    </source>
</evidence>
<evidence type="ECO:0000313" key="3">
    <source>
        <dbReference type="Proteomes" id="UP000053989"/>
    </source>
</evidence>
<protein>
    <submittedName>
        <fullName evidence="2">Uncharacterized protein</fullName>
    </submittedName>
</protein>
<reference evidence="2 3" key="1">
    <citation type="submission" date="2014-04" db="EMBL/GenBank/DDBJ databases">
        <authorList>
            <consortium name="DOE Joint Genome Institute"/>
            <person name="Kuo A."/>
            <person name="Kohler A."/>
            <person name="Nagy L.G."/>
            <person name="Floudas D."/>
            <person name="Copeland A."/>
            <person name="Barry K.W."/>
            <person name="Cichocki N."/>
            <person name="Veneault-Fourrey C."/>
            <person name="LaButti K."/>
            <person name="Lindquist E.A."/>
            <person name="Lipzen A."/>
            <person name="Lundell T."/>
            <person name="Morin E."/>
            <person name="Murat C."/>
            <person name="Sun H."/>
            <person name="Tunlid A."/>
            <person name="Henrissat B."/>
            <person name="Grigoriev I.V."/>
            <person name="Hibbett D.S."/>
            <person name="Martin F."/>
            <person name="Nordberg H.P."/>
            <person name="Cantor M.N."/>
            <person name="Hua S.X."/>
        </authorList>
    </citation>
    <scope>NUCLEOTIDE SEQUENCE [LARGE SCALE GENOMIC DNA]</scope>
    <source>
        <strain evidence="2 3">Foug A</strain>
    </source>
</reference>
<gene>
    <name evidence="2" type="ORF">SCLCIDRAFT_1223277</name>
</gene>
<feature type="region of interest" description="Disordered" evidence="1">
    <location>
        <begin position="31"/>
        <end position="57"/>
    </location>
</feature>
<dbReference type="Proteomes" id="UP000053989">
    <property type="component" value="Unassembled WGS sequence"/>
</dbReference>
<name>A0A0C3D9D3_9AGAM</name>
<dbReference type="AlphaFoldDB" id="A0A0C3D9D3"/>
<proteinExistence type="predicted"/>
<feature type="compositionally biased region" description="Basic residues" evidence="1">
    <location>
        <begin position="32"/>
        <end position="44"/>
    </location>
</feature>
<dbReference type="InParanoid" id="A0A0C3D9D3"/>
<evidence type="ECO:0000313" key="2">
    <source>
        <dbReference type="EMBL" id="KIM53009.1"/>
    </source>
</evidence>
<accession>A0A0C3D9D3</accession>
<organism evidence="2 3">
    <name type="scientific">Scleroderma citrinum Foug A</name>
    <dbReference type="NCBI Taxonomy" id="1036808"/>
    <lineage>
        <taxon>Eukaryota</taxon>
        <taxon>Fungi</taxon>
        <taxon>Dikarya</taxon>
        <taxon>Basidiomycota</taxon>
        <taxon>Agaricomycotina</taxon>
        <taxon>Agaricomycetes</taxon>
        <taxon>Agaricomycetidae</taxon>
        <taxon>Boletales</taxon>
        <taxon>Sclerodermatineae</taxon>
        <taxon>Sclerodermataceae</taxon>
        <taxon>Scleroderma</taxon>
    </lineage>
</organism>
<keyword evidence="3" id="KW-1185">Reference proteome</keyword>
<sequence length="57" mass="6814">MSIILIQISETKGQCNYDNEKRIESMVDTRHEKHFHRMKDRRIKSPPFTHGENELST</sequence>
<dbReference type="EMBL" id="KN822193">
    <property type="protein sequence ID" value="KIM53009.1"/>
    <property type="molecule type" value="Genomic_DNA"/>
</dbReference>
<reference evidence="3" key="2">
    <citation type="submission" date="2015-01" db="EMBL/GenBank/DDBJ databases">
        <title>Evolutionary Origins and Diversification of the Mycorrhizal Mutualists.</title>
        <authorList>
            <consortium name="DOE Joint Genome Institute"/>
            <consortium name="Mycorrhizal Genomics Consortium"/>
            <person name="Kohler A."/>
            <person name="Kuo A."/>
            <person name="Nagy L.G."/>
            <person name="Floudas D."/>
            <person name="Copeland A."/>
            <person name="Barry K.W."/>
            <person name="Cichocki N."/>
            <person name="Veneault-Fourrey C."/>
            <person name="LaButti K."/>
            <person name="Lindquist E.A."/>
            <person name="Lipzen A."/>
            <person name="Lundell T."/>
            <person name="Morin E."/>
            <person name="Murat C."/>
            <person name="Riley R."/>
            <person name="Ohm R."/>
            <person name="Sun H."/>
            <person name="Tunlid A."/>
            <person name="Henrissat B."/>
            <person name="Grigoriev I.V."/>
            <person name="Hibbett D.S."/>
            <person name="Martin F."/>
        </authorList>
    </citation>
    <scope>NUCLEOTIDE SEQUENCE [LARGE SCALE GENOMIC DNA]</scope>
    <source>
        <strain evidence="3">Foug A</strain>
    </source>
</reference>
<dbReference type="HOGENOM" id="CLU_2997772_0_0_1"/>